<sequence>MDGMKIDRLDEVLKAISGLVQKEVLVGVPDSTAGRKDEGEPLSNAEIGYILENGSPANNIPARPHLVPGVQDARPKFEPHLQKGVEAALDGDLEKVDRSLNRAGLVAVNSVRAKINSNIPPKLADSTLAARRRRGVTRENTLVDTGQYRNATTYVVRRKK</sequence>
<proteinExistence type="predicted"/>
<keyword evidence="2" id="KW-1185">Reference proteome</keyword>
<protein>
    <submittedName>
        <fullName evidence="1">Bacteriophage protein</fullName>
    </submittedName>
</protein>
<reference evidence="1 2" key="1">
    <citation type="submission" date="2007-04" db="EMBL/GenBank/DDBJ databases">
        <title>Complete genome sequence of Burkholderia multivorans ATCC 17616.</title>
        <authorList>
            <person name="Ohtsubo Y."/>
            <person name="Yamashita A."/>
            <person name="Kurokawa K."/>
            <person name="Takami H."/>
            <person name="Yuhara S."/>
            <person name="Nishiyama E."/>
            <person name="Endo R."/>
            <person name="Miyazaki R."/>
            <person name="Ono A."/>
            <person name="Yano K."/>
            <person name="Ito M."/>
            <person name="Sota M."/>
            <person name="Yuji N."/>
            <person name="Hattori M."/>
            <person name="Tsuda M."/>
        </authorList>
    </citation>
    <scope>NUCLEOTIDE SEQUENCE [LARGE SCALE GENOMIC DNA]</scope>
    <source>
        <strain evidence="2">ATCC 17616 / 249</strain>
    </source>
</reference>
<dbReference type="eggNOG" id="ENOG5032U0D">
    <property type="taxonomic scope" value="Bacteria"/>
</dbReference>
<accession>A0A0H3KE36</accession>
<dbReference type="AlphaFoldDB" id="A0A0H3KE36"/>
<dbReference type="Proteomes" id="UP000008815">
    <property type="component" value="Chromosome 1"/>
</dbReference>
<organism evidence="1 2">
    <name type="scientific">Burkholderia multivorans (strain ATCC 17616 / 249)</name>
    <dbReference type="NCBI Taxonomy" id="395019"/>
    <lineage>
        <taxon>Bacteria</taxon>
        <taxon>Pseudomonadati</taxon>
        <taxon>Pseudomonadota</taxon>
        <taxon>Betaproteobacteria</taxon>
        <taxon>Burkholderiales</taxon>
        <taxon>Burkholderiaceae</taxon>
        <taxon>Burkholderia</taxon>
        <taxon>Burkholderia cepacia complex</taxon>
    </lineage>
</organism>
<dbReference type="EMBL" id="AP009385">
    <property type="protein sequence ID" value="BAG43356.1"/>
    <property type="molecule type" value="Genomic_DNA"/>
</dbReference>
<name>A0A0H3KE36_BURM1</name>
<dbReference type="STRING" id="395019.BMULJ_01421"/>
<evidence type="ECO:0000313" key="1">
    <source>
        <dbReference type="EMBL" id="BAG43356.1"/>
    </source>
</evidence>
<gene>
    <name evidence="1" type="ordered locus">BMULJ_01421</name>
</gene>
<dbReference type="HOGENOM" id="CLU_096367_2_0_4"/>
<evidence type="ECO:0000313" key="2">
    <source>
        <dbReference type="Proteomes" id="UP000008815"/>
    </source>
</evidence>
<dbReference type="KEGG" id="bmu:Bmul_1820"/>
<dbReference type="RefSeq" id="WP_012213517.1">
    <property type="nucleotide sequence ID" value="NC_010084.1"/>
</dbReference>
<dbReference type="KEGG" id="bmj:BMULJ_01421"/>